<dbReference type="InterPro" id="IPR013898">
    <property type="entry name" value="Atg43"/>
</dbReference>
<accession>A0A2B7YQ48</accession>
<gene>
    <name evidence="1" type="ORF">AJ80_02525</name>
</gene>
<dbReference type="PANTHER" id="PTHR38699">
    <property type="entry name" value="CHROMOSOME 1, WHOLE GENOME SHOTGUN SEQUENCE"/>
    <property type="match status" value="1"/>
</dbReference>
<dbReference type="STRING" id="1447883.A0A2B7YQ48"/>
<dbReference type="GO" id="GO:0000423">
    <property type="term" value="P:mitophagy"/>
    <property type="evidence" value="ECO:0007669"/>
    <property type="project" value="InterPro"/>
</dbReference>
<proteinExistence type="predicted"/>
<evidence type="ECO:0008006" key="3">
    <source>
        <dbReference type="Google" id="ProtNLM"/>
    </source>
</evidence>
<sequence length="163" mass="18583">MTDPAIQIAETLQTASINRNPSPTHDINPSTAAFKKQPVTTTPIQYIPVSSSYDDSVSLSSDIVDPSRTIRPIPRRAPLPPLPDLRFEQSYLRSLQGADSWGRIAWITIRDQVLFPLIQGTLWTLALSGWRYWNRGAQFSGRTVGVKIRRWWWQVNNWKIPEA</sequence>
<keyword evidence="2" id="KW-1185">Reference proteome</keyword>
<dbReference type="AlphaFoldDB" id="A0A2B7YQ48"/>
<dbReference type="GO" id="GO:0140580">
    <property type="term" value="F:mitochondrion autophagosome adaptor activity"/>
    <property type="evidence" value="ECO:0007669"/>
    <property type="project" value="InterPro"/>
</dbReference>
<name>A0A2B7YQ48_POLH7</name>
<evidence type="ECO:0000313" key="2">
    <source>
        <dbReference type="Proteomes" id="UP000224634"/>
    </source>
</evidence>
<dbReference type="Proteomes" id="UP000224634">
    <property type="component" value="Unassembled WGS sequence"/>
</dbReference>
<dbReference type="EMBL" id="PDNA01000024">
    <property type="protein sequence ID" value="PGH23415.1"/>
    <property type="molecule type" value="Genomic_DNA"/>
</dbReference>
<organism evidence="1 2">
    <name type="scientific">Polytolypa hystricis (strain UAMH7299)</name>
    <dbReference type="NCBI Taxonomy" id="1447883"/>
    <lineage>
        <taxon>Eukaryota</taxon>
        <taxon>Fungi</taxon>
        <taxon>Dikarya</taxon>
        <taxon>Ascomycota</taxon>
        <taxon>Pezizomycotina</taxon>
        <taxon>Eurotiomycetes</taxon>
        <taxon>Eurotiomycetidae</taxon>
        <taxon>Onygenales</taxon>
        <taxon>Onygenales incertae sedis</taxon>
        <taxon>Polytolypa</taxon>
    </lineage>
</organism>
<dbReference type="PANTHER" id="PTHR38699:SF1">
    <property type="entry name" value="MITOPHAGY RECEPTOR ATG43"/>
    <property type="match status" value="1"/>
</dbReference>
<dbReference type="Pfam" id="PF08589">
    <property type="entry name" value="ATG43"/>
    <property type="match status" value="1"/>
</dbReference>
<dbReference type="OrthoDB" id="2430343at2759"/>
<evidence type="ECO:0000313" key="1">
    <source>
        <dbReference type="EMBL" id="PGH23415.1"/>
    </source>
</evidence>
<comment type="caution">
    <text evidence="1">The sequence shown here is derived from an EMBL/GenBank/DDBJ whole genome shotgun (WGS) entry which is preliminary data.</text>
</comment>
<protein>
    <recommendedName>
        <fullName evidence="3">DUF1770 domain-containing protein</fullName>
    </recommendedName>
</protein>
<reference evidence="1 2" key="1">
    <citation type="submission" date="2017-10" db="EMBL/GenBank/DDBJ databases">
        <title>Comparative genomics in systemic dimorphic fungi from Ajellomycetaceae.</title>
        <authorList>
            <person name="Munoz J.F."/>
            <person name="Mcewen J.G."/>
            <person name="Clay O.K."/>
            <person name="Cuomo C.A."/>
        </authorList>
    </citation>
    <scope>NUCLEOTIDE SEQUENCE [LARGE SCALE GENOMIC DNA]</scope>
    <source>
        <strain evidence="1 2">UAMH7299</strain>
    </source>
</reference>